<evidence type="ECO:0000313" key="2">
    <source>
        <dbReference type="Proteomes" id="UP000027120"/>
    </source>
</evidence>
<reference evidence="1 2" key="1">
    <citation type="submission" date="2014-04" db="EMBL/GenBank/DDBJ databases">
        <authorList>
            <consortium name="International Citrus Genome Consortium"/>
            <person name="Gmitter F."/>
            <person name="Chen C."/>
            <person name="Farmerie W."/>
            <person name="Harkins T."/>
            <person name="Desany B."/>
            <person name="Mohiuddin M."/>
            <person name="Kodira C."/>
            <person name="Borodovsky M."/>
            <person name="Lomsadze A."/>
            <person name="Burns P."/>
            <person name="Jenkins J."/>
            <person name="Prochnik S."/>
            <person name="Shu S."/>
            <person name="Chapman J."/>
            <person name="Pitluck S."/>
            <person name="Schmutz J."/>
            <person name="Rokhsar D."/>
        </authorList>
    </citation>
    <scope>NUCLEOTIDE SEQUENCE</scope>
</reference>
<organism evidence="1 2">
    <name type="scientific">Citrus sinensis</name>
    <name type="common">Sweet orange</name>
    <name type="synonym">Citrus aurantium var. sinensis</name>
    <dbReference type="NCBI Taxonomy" id="2711"/>
    <lineage>
        <taxon>Eukaryota</taxon>
        <taxon>Viridiplantae</taxon>
        <taxon>Streptophyta</taxon>
        <taxon>Embryophyta</taxon>
        <taxon>Tracheophyta</taxon>
        <taxon>Spermatophyta</taxon>
        <taxon>Magnoliopsida</taxon>
        <taxon>eudicotyledons</taxon>
        <taxon>Gunneridae</taxon>
        <taxon>Pentapetalae</taxon>
        <taxon>rosids</taxon>
        <taxon>malvids</taxon>
        <taxon>Sapindales</taxon>
        <taxon>Rutaceae</taxon>
        <taxon>Aurantioideae</taxon>
        <taxon>Citrus</taxon>
    </lineage>
</organism>
<gene>
    <name evidence="1" type="ORF">CISIN_1g0468602mg</name>
</gene>
<evidence type="ECO:0000313" key="1">
    <source>
        <dbReference type="EMBL" id="KDO56171.1"/>
    </source>
</evidence>
<dbReference type="EMBL" id="KK784976">
    <property type="protein sequence ID" value="KDO56171.1"/>
    <property type="molecule type" value="Genomic_DNA"/>
</dbReference>
<feature type="non-terminal residue" evidence="1">
    <location>
        <position position="1"/>
    </location>
</feature>
<accession>A0A067EZ33</accession>
<protein>
    <submittedName>
        <fullName evidence="1">Uncharacterized protein</fullName>
    </submittedName>
</protein>
<keyword evidence="2" id="KW-1185">Reference proteome</keyword>
<name>A0A067EZ33_CITSI</name>
<dbReference type="Proteomes" id="UP000027120">
    <property type="component" value="Unassembled WGS sequence"/>
</dbReference>
<dbReference type="AlphaFoldDB" id="A0A067EZ33"/>
<sequence length="16" mass="1749">SMCCRFSLASLVFLDG</sequence>
<proteinExistence type="predicted"/>